<gene>
    <name evidence="1" type="ORF">SSFG_00727</name>
</gene>
<evidence type="ECO:0000313" key="1">
    <source>
        <dbReference type="EMBL" id="EFE65473.2"/>
    </source>
</evidence>
<name>D6A1B1_STRV1</name>
<dbReference type="AlphaFoldDB" id="D6A1B1"/>
<protein>
    <submittedName>
        <fullName evidence="1">Predicted protein</fullName>
    </submittedName>
</protein>
<dbReference type="Proteomes" id="UP000003824">
    <property type="component" value="Unassembled WGS sequence"/>
</dbReference>
<evidence type="ECO:0000313" key="2">
    <source>
        <dbReference type="Proteomes" id="UP000003824"/>
    </source>
</evidence>
<accession>D6A1B1</accession>
<sequence length="52" mass="6011">MVHRNSWNYRLPSPRTAVCFRLFPAVSELSGMPWTLFADLRGGRPFGTCPWQ</sequence>
<organism evidence="1 2">
    <name type="scientific">Streptomyces viridosporus (strain ATCC 14672 / DSM 40746 / JCM 4963 / KCTC 9882 / NRRL B-12104 / FH 1290)</name>
    <name type="common">Streptomyces ghanaensis</name>
    <dbReference type="NCBI Taxonomy" id="566461"/>
    <lineage>
        <taxon>Bacteria</taxon>
        <taxon>Bacillati</taxon>
        <taxon>Actinomycetota</taxon>
        <taxon>Actinomycetes</taxon>
        <taxon>Kitasatosporales</taxon>
        <taxon>Streptomycetaceae</taxon>
        <taxon>Streptomyces</taxon>
    </lineage>
</organism>
<proteinExistence type="predicted"/>
<dbReference type="EMBL" id="DS999641">
    <property type="protein sequence ID" value="EFE65473.2"/>
    <property type="molecule type" value="Genomic_DNA"/>
</dbReference>
<reference evidence="2" key="1">
    <citation type="submission" date="2008-12" db="EMBL/GenBank/DDBJ databases">
        <title>Annotation of Streptomyces ghanaensis ATCC 14672.</title>
        <authorList>
            <consortium name="The Broad Institute Genome Sequencing Platform"/>
            <consortium name="Broad Institute Microbial Sequencing Center"/>
            <person name="Fischbach M."/>
            <person name="Ward D."/>
            <person name="Young S."/>
            <person name="Kodira C.D."/>
            <person name="Zeng Q."/>
            <person name="Koehrsen M."/>
            <person name="Godfrey P."/>
            <person name="Alvarado L."/>
            <person name="Berlin A.M."/>
            <person name="Borenstein D."/>
            <person name="Chen Z."/>
            <person name="Engels R."/>
            <person name="Freedman E."/>
            <person name="Gellesch M."/>
            <person name="Goldberg J."/>
            <person name="Griggs A."/>
            <person name="Gujja S."/>
            <person name="Heiman D.I."/>
            <person name="Hepburn T.A."/>
            <person name="Howarth C."/>
            <person name="Jen D."/>
            <person name="Larson L."/>
            <person name="Lewis B."/>
            <person name="Mehta T."/>
            <person name="Park D."/>
            <person name="Pearson M."/>
            <person name="Roberts A."/>
            <person name="Saif S."/>
            <person name="Shea T.D."/>
            <person name="Shenoy N."/>
            <person name="Sisk P."/>
            <person name="Stolte C."/>
            <person name="Sykes S.N."/>
            <person name="Walk T."/>
            <person name="White J."/>
            <person name="Yandava C."/>
            <person name="Straight P."/>
            <person name="Clardy J."/>
            <person name="Hung D."/>
            <person name="Kolter R."/>
            <person name="Mekalanos J."/>
            <person name="Walker S."/>
            <person name="Walsh C.T."/>
            <person name="Wieland B.L.C."/>
            <person name="Ilzarbe M."/>
            <person name="Galagan J."/>
            <person name="Nusbaum C."/>
            <person name="Birren B."/>
        </authorList>
    </citation>
    <scope>NUCLEOTIDE SEQUENCE [LARGE SCALE GENOMIC DNA]</scope>
    <source>
        <strain evidence="2">ATCC 14672 / DSM 40746 / JCM 4963 / KCTC 9882 / NRRL B-12104 / FH 1290</strain>
    </source>
</reference>